<dbReference type="Proteomes" id="UP000585474">
    <property type="component" value="Unassembled WGS sequence"/>
</dbReference>
<name>A0A7J0GVL5_9ERIC</name>
<evidence type="ECO:0000313" key="1">
    <source>
        <dbReference type="EMBL" id="GFZ14808.1"/>
    </source>
</evidence>
<accession>A0A7J0GVL5</accession>
<keyword evidence="2" id="KW-1185">Reference proteome</keyword>
<comment type="caution">
    <text evidence="1">The sequence shown here is derived from an EMBL/GenBank/DDBJ whole genome shotgun (WGS) entry which is preliminary data.</text>
</comment>
<sequence>MLLNPAEGTAWQSVQVLPPGLVLDHAWSRETVVPRAPWCPKYGWCCDVRVSSRQWRLHINRVPMAMRAATKD</sequence>
<gene>
    <name evidence="1" type="ORF">Acr_24g0009980</name>
</gene>
<protein>
    <submittedName>
        <fullName evidence="1">Uncharacterized protein</fullName>
    </submittedName>
</protein>
<evidence type="ECO:0000313" key="2">
    <source>
        <dbReference type="Proteomes" id="UP000585474"/>
    </source>
</evidence>
<dbReference type="AlphaFoldDB" id="A0A7J0GVL5"/>
<dbReference type="EMBL" id="BJWL01000024">
    <property type="protein sequence ID" value="GFZ14808.1"/>
    <property type="molecule type" value="Genomic_DNA"/>
</dbReference>
<proteinExistence type="predicted"/>
<organism evidence="1 2">
    <name type="scientific">Actinidia rufa</name>
    <dbReference type="NCBI Taxonomy" id="165716"/>
    <lineage>
        <taxon>Eukaryota</taxon>
        <taxon>Viridiplantae</taxon>
        <taxon>Streptophyta</taxon>
        <taxon>Embryophyta</taxon>
        <taxon>Tracheophyta</taxon>
        <taxon>Spermatophyta</taxon>
        <taxon>Magnoliopsida</taxon>
        <taxon>eudicotyledons</taxon>
        <taxon>Gunneridae</taxon>
        <taxon>Pentapetalae</taxon>
        <taxon>asterids</taxon>
        <taxon>Ericales</taxon>
        <taxon>Actinidiaceae</taxon>
        <taxon>Actinidia</taxon>
    </lineage>
</organism>
<reference evidence="1 2" key="1">
    <citation type="submission" date="2019-07" db="EMBL/GenBank/DDBJ databases">
        <title>De Novo Assembly of kiwifruit Actinidia rufa.</title>
        <authorList>
            <person name="Sugita-Konishi S."/>
            <person name="Sato K."/>
            <person name="Mori E."/>
            <person name="Abe Y."/>
            <person name="Kisaki G."/>
            <person name="Hamano K."/>
            <person name="Suezawa K."/>
            <person name="Otani M."/>
            <person name="Fukuda T."/>
            <person name="Manabe T."/>
            <person name="Gomi K."/>
            <person name="Tabuchi M."/>
            <person name="Akimitsu K."/>
            <person name="Kataoka I."/>
        </authorList>
    </citation>
    <scope>NUCLEOTIDE SEQUENCE [LARGE SCALE GENOMIC DNA]</scope>
    <source>
        <strain evidence="2">cv. Fuchu</strain>
    </source>
</reference>